<gene>
    <name evidence="1" type="ORF">CXZ10_01905</name>
</gene>
<dbReference type="EMBL" id="PJNW01000002">
    <property type="protein sequence ID" value="PKR90168.1"/>
    <property type="molecule type" value="Genomic_DNA"/>
</dbReference>
<dbReference type="OrthoDB" id="8457098at2"/>
<dbReference type="RefSeq" id="WP_101287265.1">
    <property type="nucleotide sequence ID" value="NZ_FOUQ01000001.1"/>
</dbReference>
<dbReference type="Proteomes" id="UP000233491">
    <property type="component" value="Unassembled WGS sequence"/>
</dbReference>
<dbReference type="InterPro" id="IPR035924">
    <property type="entry name" value="FlaG-like_sf"/>
</dbReference>
<evidence type="ECO:0000313" key="1">
    <source>
        <dbReference type="EMBL" id="PKR90168.1"/>
    </source>
</evidence>
<name>A0A1I4R6A0_9HYPH</name>
<evidence type="ECO:0008006" key="3">
    <source>
        <dbReference type="Google" id="ProtNLM"/>
    </source>
</evidence>
<keyword evidence="2" id="KW-1185">Reference proteome</keyword>
<reference evidence="1 2" key="1">
    <citation type="submission" date="2017-12" db="EMBL/GenBank/DDBJ databases">
        <title>Anaerobic carbon monoxide metabolism by Pleomorphomonas carboxyditropha sp. nov., a new mesophilic hydrogenogenic carboxidotroph.</title>
        <authorList>
            <person name="Esquivel-Elizondo S."/>
            <person name="Krajmalnik-Brown R."/>
        </authorList>
    </citation>
    <scope>NUCLEOTIDE SEQUENCE [LARGE SCALE GENOMIC DNA]</scope>
    <source>
        <strain evidence="1 2">R5-392</strain>
    </source>
</reference>
<dbReference type="SUPFAM" id="SSF160214">
    <property type="entry name" value="FlaG-like"/>
    <property type="match status" value="1"/>
</dbReference>
<organism evidence="1 2">
    <name type="scientific">Pleomorphomonas diazotrophica</name>
    <dbReference type="NCBI Taxonomy" id="1166257"/>
    <lineage>
        <taxon>Bacteria</taxon>
        <taxon>Pseudomonadati</taxon>
        <taxon>Pseudomonadota</taxon>
        <taxon>Alphaproteobacteria</taxon>
        <taxon>Hyphomicrobiales</taxon>
        <taxon>Pleomorphomonadaceae</taxon>
        <taxon>Pleomorphomonas</taxon>
    </lineage>
</organism>
<evidence type="ECO:0000313" key="2">
    <source>
        <dbReference type="Proteomes" id="UP000233491"/>
    </source>
</evidence>
<dbReference type="AlphaFoldDB" id="A0A1I4R6A0"/>
<proteinExistence type="predicted"/>
<accession>A0A1I4R6A0</accession>
<protein>
    <recommendedName>
        <fullName evidence="3">Flagellar biosynthesis protein FlaG</fullName>
    </recommendedName>
</protein>
<comment type="caution">
    <text evidence="1">The sequence shown here is derived from an EMBL/GenBank/DDBJ whole genome shotgun (WGS) entry which is preliminary data.</text>
</comment>
<sequence length="125" mass="13164">MDIGSVRPVITGMNAPVPRAPAAAEQAASTDLPVGSAIVRSGDTAYAGNDTRGNASQSSVYSQNLKSTVTRDEEADIIVYRQIDKVTGDVVDQIPDESRLRLRAMINAWTEAAHSPTTSAASTFA</sequence>